<evidence type="ECO:0000256" key="3">
    <source>
        <dbReference type="ARBA" id="ARBA00022670"/>
    </source>
</evidence>
<evidence type="ECO:0000313" key="12">
    <source>
        <dbReference type="Proteomes" id="UP000053274"/>
    </source>
</evidence>
<keyword evidence="2 9" id="KW-1003">Cell membrane</keyword>
<dbReference type="PRINTS" id="PR00781">
    <property type="entry name" value="LIPOSIGPTASE"/>
</dbReference>
<evidence type="ECO:0000256" key="6">
    <source>
        <dbReference type="ARBA" id="ARBA00022801"/>
    </source>
</evidence>
<keyword evidence="11" id="KW-0449">Lipoprotein</keyword>
<gene>
    <name evidence="9" type="primary">lspA</name>
    <name evidence="11" type="ORF">ABR54_04200</name>
</gene>
<keyword evidence="4 9" id="KW-0812">Transmembrane</keyword>
<proteinExistence type="inferred from homology"/>
<feature type="transmembrane region" description="Helical" evidence="9">
    <location>
        <begin position="65"/>
        <end position="92"/>
    </location>
</feature>
<comment type="similarity">
    <text evidence="1 9 10">Belongs to the peptidase A8 family.</text>
</comment>
<sequence length="174" mass="19188">MHAVQAEGRTALRVRRWRTLFSVAWAIWVIDLATKIWAVNNLSFRSNINVIGDFFQLTLVRNPGAAFSFASGATVFLTVFSLIVMTVILYYSPQITSRGWAVVLGLVLGGILGNVVDRIFREPGVLRGHVIDWMQLPNWPVFNIADSAIVVAAVLAMILTARNIPPITKVGSQP</sequence>
<dbReference type="EC" id="3.4.23.36" evidence="9"/>
<feature type="active site" evidence="9">
    <location>
        <position position="146"/>
    </location>
</feature>
<dbReference type="UniPathway" id="UPA00665"/>
<protein>
    <recommendedName>
        <fullName evidence="9">Lipoprotein signal peptidase</fullName>
        <ecNumber evidence="9">3.4.23.36</ecNumber>
    </recommendedName>
    <alternativeName>
        <fullName evidence="9">Prolipoprotein signal peptidase</fullName>
    </alternativeName>
    <alternativeName>
        <fullName evidence="9">Signal peptidase II</fullName>
        <shortName evidence="9">SPase II</shortName>
    </alternativeName>
</protein>
<dbReference type="Pfam" id="PF01252">
    <property type="entry name" value="Peptidase_A8"/>
    <property type="match status" value="1"/>
</dbReference>
<evidence type="ECO:0000256" key="1">
    <source>
        <dbReference type="ARBA" id="ARBA00006139"/>
    </source>
</evidence>
<dbReference type="GO" id="GO:0006508">
    <property type="term" value="P:proteolysis"/>
    <property type="evidence" value="ECO:0007669"/>
    <property type="project" value="UniProtKB-KW"/>
</dbReference>
<reference evidence="11 12" key="1">
    <citation type="submission" date="2015-10" db="EMBL/GenBank/DDBJ databases">
        <title>Metagenome-Assembled Genomes uncover a global brackish microbiome.</title>
        <authorList>
            <person name="Hugerth L.W."/>
            <person name="Larsson J."/>
            <person name="Alneberg J."/>
            <person name="Lindh M.V."/>
            <person name="Legrand C."/>
            <person name="Pinhassi J."/>
            <person name="Andersson A.F."/>
        </authorList>
    </citation>
    <scope>NUCLEOTIDE SEQUENCE [LARGE SCALE GENOMIC DNA]</scope>
    <source>
        <strain evidence="11">BACL15 MAG-120619-bin91</strain>
    </source>
</reference>
<dbReference type="HAMAP" id="MF_00161">
    <property type="entry name" value="LspA"/>
    <property type="match status" value="1"/>
</dbReference>
<dbReference type="AlphaFoldDB" id="A0A0R2P8D8"/>
<feature type="active site" evidence="9">
    <location>
        <position position="132"/>
    </location>
</feature>
<dbReference type="EMBL" id="LIAM01000216">
    <property type="protein sequence ID" value="KRO34236.1"/>
    <property type="molecule type" value="Genomic_DNA"/>
</dbReference>
<name>A0A0R2P8D8_9ACTN</name>
<keyword evidence="3 9" id="KW-0645">Protease</keyword>
<comment type="catalytic activity">
    <reaction evidence="9">
        <text>Release of signal peptides from bacterial membrane prolipoproteins. Hydrolyzes -Xaa-Yaa-Zaa-|-(S,diacylglyceryl)Cys-, in which Xaa is hydrophobic (preferably Leu), and Yaa (Ala or Ser) and Zaa (Gly or Ala) have small, neutral side chains.</text>
        <dbReference type="EC" id="3.4.23.36"/>
    </reaction>
</comment>
<evidence type="ECO:0000256" key="4">
    <source>
        <dbReference type="ARBA" id="ARBA00022692"/>
    </source>
</evidence>
<keyword evidence="6 9" id="KW-0378">Hydrolase</keyword>
<dbReference type="InterPro" id="IPR001872">
    <property type="entry name" value="Peptidase_A8"/>
</dbReference>
<evidence type="ECO:0000256" key="10">
    <source>
        <dbReference type="RuleBase" id="RU004181"/>
    </source>
</evidence>
<dbReference type="PANTHER" id="PTHR33695:SF1">
    <property type="entry name" value="LIPOPROTEIN SIGNAL PEPTIDASE"/>
    <property type="match status" value="1"/>
</dbReference>
<dbReference type="NCBIfam" id="TIGR00077">
    <property type="entry name" value="lspA"/>
    <property type="match status" value="1"/>
</dbReference>
<keyword evidence="5 9" id="KW-0064">Aspartyl protease</keyword>
<evidence type="ECO:0000256" key="2">
    <source>
        <dbReference type="ARBA" id="ARBA00022475"/>
    </source>
</evidence>
<feature type="transmembrane region" description="Helical" evidence="9">
    <location>
        <begin position="140"/>
        <end position="159"/>
    </location>
</feature>
<dbReference type="GO" id="GO:0004190">
    <property type="term" value="F:aspartic-type endopeptidase activity"/>
    <property type="evidence" value="ECO:0007669"/>
    <property type="project" value="UniProtKB-UniRule"/>
</dbReference>
<evidence type="ECO:0000313" key="11">
    <source>
        <dbReference type="EMBL" id="KRO34236.1"/>
    </source>
</evidence>
<evidence type="ECO:0000256" key="7">
    <source>
        <dbReference type="ARBA" id="ARBA00022989"/>
    </source>
</evidence>
<evidence type="ECO:0000256" key="9">
    <source>
        <dbReference type="HAMAP-Rule" id="MF_00161"/>
    </source>
</evidence>
<comment type="subcellular location">
    <subcellularLocation>
        <location evidence="9">Cell membrane</location>
        <topology evidence="9">Multi-pass membrane protein</topology>
    </subcellularLocation>
</comment>
<dbReference type="GO" id="GO:0005886">
    <property type="term" value="C:plasma membrane"/>
    <property type="evidence" value="ECO:0007669"/>
    <property type="project" value="UniProtKB-SubCell"/>
</dbReference>
<feature type="transmembrane region" description="Helical" evidence="9">
    <location>
        <begin position="20"/>
        <end position="39"/>
    </location>
</feature>
<evidence type="ECO:0000256" key="8">
    <source>
        <dbReference type="ARBA" id="ARBA00023136"/>
    </source>
</evidence>
<accession>A0A0R2P8D8</accession>
<dbReference type="Proteomes" id="UP000053274">
    <property type="component" value="Unassembled WGS sequence"/>
</dbReference>
<comment type="caution">
    <text evidence="11">The sequence shown here is derived from an EMBL/GenBank/DDBJ whole genome shotgun (WGS) entry which is preliminary data.</text>
</comment>
<comment type="pathway">
    <text evidence="9">Protein modification; lipoprotein biosynthesis (signal peptide cleavage).</text>
</comment>
<keyword evidence="8 9" id="KW-0472">Membrane</keyword>
<evidence type="ECO:0000256" key="5">
    <source>
        <dbReference type="ARBA" id="ARBA00022750"/>
    </source>
</evidence>
<keyword evidence="7 9" id="KW-1133">Transmembrane helix</keyword>
<organism evidence="11 12">
    <name type="scientific">Actinobacteria bacterium BACL15 MAG-120619-bin91</name>
    <dbReference type="NCBI Taxonomy" id="1655562"/>
    <lineage>
        <taxon>Bacteria</taxon>
        <taxon>Bacillati</taxon>
        <taxon>Actinomycetota</taxon>
        <taxon>Actinomycetes</taxon>
        <taxon>Actinomycetes incertae sedis</taxon>
        <taxon>ac1 cluster</taxon>
    </lineage>
</organism>
<feature type="transmembrane region" description="Helical" evidence="9">
    <location>
        <begin position="99"/>
        <end position="120"/>
    </location>
</feature>
<comment type="function">
    <text evidence="9">This protein specifically catalyzes the removal of signal peptides from prolipoproteins.</text>
</comment>
<dbReference type="PANTHER" id="PTHR33695">
    <property type="entry name" value="LIPOPROTEIN SIGNAL PEPTIDASE"/>
    <property type="match status" value="1"/>
</dbReference>